<evidence type="ECO:0000313" key="3">
    <source>
        <dbReference type="Proteomes" id="UP000011668"/>
    </source>
</evidence>
<feature type="compositionally biased region" description="Pro residues" evidence="1">
    <location>
        <begin position="288"/>
        <end position="302"/>
    </location>
</feature>
<accession>L8WXH8</accession>
<feature type="compositionally biased region" description="Basic and acidic residues" evidence="1">
    <location>
        <begin position="306"/>
        <end position="324"/>
    </location>
</feature>
<feature type="region of interest" description="Disordered" evidence="1">
    <location>
        <begin position="1"/>
        <end position="90"/>
    </location>
</feature>
<feature type="compositionally biased region" description="Basic and acidic residues" evidence="1">
    <location>
        <begin position="166"/>
        <end position="175"/>
    </location>
</feature>
<organism evidence="2 3">
    <name type="scientific">Thanatephorus cucumeris (strain AG1-IA)</name>
    <name type="common">Rice sheath blight fungus</name>
    <name type="synonym">Rhizoctonia solani</name>
    <dbReference type="NCBI Taxonomy" id="983506"/>
    <lineage>
        <taxon>Eukaryota</taxon>
        <taxon>Fungi</taxon>
        <taxon>Dikarya</taxon>
        <taxon>Basidiomycota</taxon>
        <taxon>Agaricomycotina</taxon>
        <taxon>Agaricomycetes</taxon>
        <taxon>Cantharellales</taxon>
        <taxon>Ceratobasidiaceae</taxon>
        <taxon>Rhizoctonia</taxon>
        <taxon>Rhizoctonia solani AG-1</taxon>
    </lineage>
</organism>
<sequence length="335" mass="38234">MDRTSVIPPTQSHSSYFIPDPIRTLPDRAPDSARRLPHQSTRMLVDSARSVDHAPRTPLEPVPRTPSESIPRTPLEPIPRSLAETMAPRTPSDYAFVRAVNDPPKRTWHEQSVMHDDVRRLHEDPRRVREDVRAYEEPRRIWEDTRVGYEDPRMAYETSVRTGYEPPREPRRVWEDPSPVRTLGAYGESSRTYAEPIRGYGESSRPYGESSRTYAESPRAYAESSRSYVEPTKAYEFPPRTSLETLPRIHDLPRGLPEIRPADFTPRSLPDLAPRTPSDLPSRSLVDLPPPPHTPSELPPHTPSRAFHEYPFGDRSRAPSDRRPPRALRAGEGAV</sequence>
<gene>
    <name evidence="2" type="ORF">AG1IA_03205</name>
</gene>
<evidence type="ECO:0000313" key="2">
    <source>
        <dbReference type="EMBL" id="ELU42766.1"/>
    </source>
</evidence>
<evidence type="ECO:0000256" key="1">
    <source>
        <dbReference type="SAM" id="MobiDB-lite"/>
    </source>
</evidence>
<feature type="compositionally biased region" description="Basic and acidic residues" evidence="1">
    <location>
        <begin position="25"/>
        <end position="34"/>
    </location>
</feature>
<dbReference type="STRING" id="983506.L8WXH8"/>
<comment type="caution">
    <text evidence="2">The sequence shown here is derived from an EMBL/GenBank/DDBJ whole genome shotgun (WGS) entry which is preliminary data.</text>
</comment>
<proteinExistence type="predicted"/>
<keyword evidence="3" id="KW-1185">Reference proteome</keyword>
<dbReference type="AlphaFoldDB" id="L8WXH8"/>
<protein>
    <submittedName>
        <fullName evidence="2">Uncharacterized protein</fullName>
    </submittedName>
</protein>
<name>L8WXH8_THACA</name>
<dbReference type="OrthoDB" id="9389418at2759"/>
<dbReference type="HOGENOM" id="CLU_829438_0_0_1"/>
<dbReference type="Proteomes" id="UP000011668">
    <property type="component" value="Unassembled WGS sequence"/>
</dbReference>
<reference evidence="2 3" key="1">
    <citation type="journal article" date="2013" name="Nat. Commun.">
        <title>The evolution and pathogenic mechanisms of the rice sheath blight pathogen.</title>
        <authorList>
            <person name="Zheng A."/>
            <person name="Lin R."/>
            <person name="Xu L."/>
            <person name="Qin P."/>
            <person name="Tang C."/>
            <person name="Ai P."/>
            <person name="Zhang D."/>
            <person name="Liu Y."/>
            <person name="Sun Z."/>
            <person name="Feng H."/>
            <person name="Wang Y."/>
            <person name="Chen Y."/>
            <person name="Liang X."/>
            <person name="Fu R."/>
            <person name="Li Q."/>
            <person name="Zhang J."/>
            <person name="Yu X."/>
            <person name="Xie Z."/>
            <person name="Ding L."/>
            <person name="Guan P."/>
            <person name="Tang J."/>
            <person name="Liang Y."/>
            <person name="Wang S."/>
            <person name="Deng Q."/>
            <person name="Li S."/>
            <person name="Zhu J."/>
            <person name="Wang L."/>
            <person name="Liu H."/>
            <person name="Li P."/>
        </authorList>
    </citation>
    <scope>NUCLEOTIDE SEQUENCE [LARGE SCALE GENOMIC DNA]</scope>
    <source>
        <strain evidence="3">AG-1 IA</strain>
    </source>
</reference>
<dbReference type="EMBL" id="AFRT01000733">
    <property type="protein sequence ID" value="ELU42766.1"/>
    <property type="molecule type" value="Genomic_DNA"/>
</dbReference>
<feature type="region of interest" description="Disordered" evidence="1">
    <location>
        <begin position="158"/>
        <end position="335"/>
    </location>
</feature>